<keyword evidence="3" id="KW-1185">Reference proteome</keyword>
<dbReference type="GO" id="GO:0006879">
    <property type="term" value="P:intracellular iron ion homeostasis"/>
    <property type="evidence" value="ECO:0007669"/>
    <property type="project" value="InterPro"/>
</dbReference>
<name>A0A2P6V206_9CHLO</name>
<dbReference type="PANTHER" id="PTHR11431">
    <property type="entry name" value="FERRITIN"/>
    <property type="match status" value="1"/>
</dbReference>
<evidence type="ECO:0000313" key="3">
    <source>
        <dbReference type="Proteomes" id="UP000239649"/>
    </source>
</evidence>
<dbReference type="InterPro" id="IPR001519">
    <property type="entry name" value="Ferritin"/>
</dbReference>
<dbReference type="PANTHER" id="PTHR11431:SF75">
    <property type="entry name" value="FERRITIN"/>
    <property type="match status" value="1"/>
</dbReference>
<reference evidence="2 3" key="1">
    <citation type="journal article" date="2018" name="Plant J.">
        <title>Genome sequences of Chlorella sorokiniana UTEX 1602 and Micractinium conductrix SAG 241.80: implications to maltose excretion by a green alga.</title>
        <authorList>
            <person name="Arriola M.B."/>
            <person name="Velmurugan N."/>
            <person name="Zhang Y."/>
            <person name="Plunkett M.H."/>
            <person name="Hondzo H."/>
            <person name="Barney B.M."/>
        </authorList>
    </citation>
    <scope>NUCLEOTIDE SEQUENCE [LARGE SCALE GENOMIC DNA]</scope>
    <source>
        <strain evidence="2 3">SAG 241.80</strain>
    </source>
</reference>
<evidence type="ECO:0000313" key="2">
    <source>
        <dbReference type="EMBL" id="PSC68126.1"/>
    </source>
</evidence>
<comment type="caution">
    <text evidence="2">The sequence shown here is derived from an EMBL/GenBank/DDBJ whole genome shotgun (WGS) entry which is preliminary data.</text>
</comment>
<dbReference type="AlphaFoldDB" id="A0A2P6V206"/>
<keyword evidence="1" id="KW-0479">Metal-binding</keyword>
<dbReference type="SUPFAM" id="SSF47240">
    <property type="entry name" value="Ferritin-like"/>
    <property type="match status" value="1"/>
</dbReference>
<dbReference type="GO" id="GO:0008198">
    <property type="term" value="F:ferrous iron binding"/>
    <property type="evidence" value="ECO:0007669"/>
    <property type="project" value="TreeGrafter"/>
</dbReference>
<dbReference type="GO" id="GO:0006826">
    <property type="term" value="P:iron ion transport"/>
    <property type="evidence" value="ECO:0007669"/>
    <property type="project" value="InterPro"/>
</dbReference>
<dbReference type="InterPro" id="IPR012347">
    <property type="entry name" value="Ferritin-like"/>
</dbReference>
<dbReference type="EMBL" id="LHPF02000042">
    <property type="protein sequence ID" value="PSC68126.1"/>
    <property type="molecule type" value="Genomic_DNA"/>
</dbReference>
<proteinExistence type="predicted"/>
<gene>
    <name evidence="2" type="ORF">C2E20_8289</name>
</gene>
<dbReference type="Gene3D" id="1.20.1260.10">
    <property type="match status" value="1"/>
</dbReference>
<dbReference type="GO" id="GO:0008199">
    <property type="term" value="F:ferric iron binding"/>
    <property type="evidence" value="ECO:0007669"/>
    <property type="project" value="InterPro"/>
</dbReference>
<feature type="binding site" evidence="1">
    <location>
        <position position="80"/>
    </location>
    <ligand>
        <name>Fe cation</name>
        <dbReference type="ChEBI" id="CHEBI:24875"/>
        <label>1</label>
    </ligand>
</feature>
<protein>
    <submittedName>
        <fullName evidence="2">Ferritin-chloroplastic-like</fullName>
    </submittedName>
</protein>
<accession>A0A2P6V206</accession>
<dbReference type="InterPro" id="IPR009078">
    <property type="entry name" value="Ferritin-like_SF"/>
</dbReference>
<dbReference type="Proteomes" id="UP000239649">
    <property type="component" value="Unassembled WGS sequence"/>
</dbReference>
<dbReference type="OrthoDB" id="186462at2759"/>
<organism evidence="2 3">
    <name type="scientific">Micractinium conductrix</name>
    <dbReference type="NCBI Taxonomy" id="554055"/>
    <lineage>
        <taxon>Eukaryota</taxon>
        <taxon>Viridiplantae</taxon>
        <taxon>Chlorophyta</taxon>
        <taxon>core chlorophytes</taxon>
        <taxon>Trebouxiophyceae</taxon>
        <taxon>Chlorellales</taxon>
        <taxon>Chlorellaceae</taxon>
        <taxon>Chlorella clade</taxon>
        <taxon>Micractinium</taxon>
    </lineage>
</organism>
<evidence type="ECO:0000256" key="1">
    <source>
        <dbReference type="PIRSR" id="PIRSR601519-1"/>
    </source>
</evidence>
<dbReference type="STRING" id="554055.A0A2P6V206"/>
<keyword evidence="1" id="KW-0408">Iron</keyword>
<dbReference type="GO" id="GO:0005737">
    <property type="term" value="C:cytoplasm"/>
    <property type="evidence" value="ECO:0007669"/>
    <property type="project" value="TreeGrafter"/>
</dbReference>
<sequence>MGAVPMPDSDYFNADKARRAHSTFSSFPTHTRCSDALYAFEVALSLQKLCLDKLKALHKAADGADDFQAQDFIETEMSKQAGRIKELGNYVSELKRIGKGLGTFTFDERLDAPEAGGTDRSAAAELGVGLRSEQHLLDNVQPITAGGSASMRTVLSLATVPALAAIVSFTPSVATTPVGSTFTVTMVAAAADSCTRRRSMLGVAQPSVNSLTLSTTLPAGLEQVAAQIVGPDVAPSRRLSATGTCTVTTDAVTCTLPSLPAGGTATMTITATAATAGTKSFAGALTYSGYTGAAITKDTSLEVTATASFTVPTDSLPVGVYSIKCDYNPDTTNFVASNGPAFLDVISPNVTIDSVTPSVVSTPAGSTVAITVLVSCATYSPARRRSLASVSNGDGSAYNVVLTSALPLGLQLVSATVESSEPSPKRRLAAAGTCTTVGATANCTLLVVQAGGTASMVITATASGVGTQIVPAGLTFKAYKGAPITKSGSLQVTALPTTTQVSLSSSLLSVDGPNPTATVTVASSLPPVGTVTCTLVGQKAGSSPSTYGPLNLAVGPPGSPSTAKQAKFVLSLAGKPADDYNIQCAYAPGAVFLASQASSGLVLVLADMAIDSITPSVASSPVGSTLTFTVVATNTLPNLVRRRALLASTLGDAYNVVLTSTLPAGLKLLSATIAATGPIGRRRLAAPNSACTLAGRTATCTLGVVPAGGNATMVLQGKGLAAGSKQVVASLSYGGYTGQPQTAKTNVVITVRRPPPSTPVEDARGGADPYRRGNFVGFDDQRFLRTGTCDKWDTLIASPKQQFTLKTRWYTRPGLDKHDAVLMSAFELRSGATVVQVELVCPRRRHDVWSLKLRLNGRVIPAQHTTPTGLRASVTQARKGGSGKVVVDIGFARVAITQPWWRAQAMPADWLDVGIQLRSRLALPVNGILAPSYLRVVQAAPRAGAAAAAAAAAPTLSAGTGAGEA</sequence>